<protein>
    <submittedName>
        <fullName evidence="1">Uncharacterized protein</fullName>
    </submittedName>
</protein>
<organism evidence="1">
    <name type="scientific">marine sediment metagenome</name>
    <dbReference type="NCBI Taxonomy" id="412755"/>
    <lineage>
        <taxon>unclassified sequences</taxon>
        <taxon>metagenomes</taxon>
        <taxon>ecological metagenomes</taxon>
    </lineage>
</organism>
<comment type="caution">
    <text evidence="1">The sequence shown here is derived from an EMBL/GenBank/DDBJ whole genome shotgun (WGS) entry which is preliminary data.</text>
</comment>
<sequence length="76" mass="8602">MNELIELEKRLIARKKQIDNDFANLIGFNGNEYLNDDLIAKHNIGVGLGIALYQIKQIKKQKEAGIDADHLKAELL</sequence>
<dbReference type="AlphaFoldDB" id="A0A0F9JQF0"/>
<gene>
    <name evidence="1" type="ORF">LCGC14_1499190</name>
</gene>
<dbReference type="EMBL" id="LAZR01010860">
    <property type="protein sequence ID" value="KKM64651.1"/>
    <property type="molecule type" value="Genomic_DNA"/>
</dbReference>
<evidence type="ECO:0000313" key="1">
    <source>
        <dbReference type="EMBL" id="KKM64651.1"/>
    </source>
</evidence>
<accession>A0A0F9JQF0</accession>
<reference evidence="1" key="1">
    <citation type="journal article" date="2015" name="Nature">
        <title>Complex archaea that bridge the gap between prokaryotes and eukaryotes.</title>
        <authorList>
            <person name="Spang A."/>
            <person name="Saw J.H."/>
            <person name="Jorgensen S.L."/>
            <person name="Zaremba-Niedzwiedzka K."/>
            <person name="Martijn J."/>
            <person name="Lind A.E."/>
            <person name="van Eijk R."/>
            <person name="Schleper C."/>
            <person name="Guy L."/>
            <person name="Ettema T.J."/>
        </authorList>
    </citation>
    <scope>NUCLEOTIDE SEQUENCE</scope>
</reference>
<name>A0A0F9JQF0_9ZZZZ</name>
<proteinExistence type="predicted"/>